<name>A0AAD6TX05_9AGAR</name>
<evidence type="ECO:0000313" key="2">
    <source>
        <dbReference type="EMBL" id="KAJ7082454.1"/>
    </source>
</evidence>
<feature type="compositionally biased region" description="Basic residues" evidence="1">
    <location>
        <begin position="103"/>
        <end position="113"/>
    </location>
</feature>
<protein>
    <submittedName>
        <fullName evidence="2">Uncharacterized protein</fullName>
    </submittedName>
</protein>
<keyword evidence="3" id="KW-1185">Reference proteome</keyword>
<feature type="compositionally biased region" description="Polar residues" evidence="1">
    <location>
        <begin position="27"/>
        <end position="36"/>
    </location>
</feature>
<dbReference type="AlphaFoldDB" id="A0AAD6TX05"/>
<feature type="compositionally biased region" description="Basic and acidic residues" evidence="1">
    <location>
        <begin position="193"/>
        <end position="209"/>
    </location>
</feature>
<feature type="compositionally biased region" description="Low complexity" evidence="1">
    <location>
        <begin position="63"/>
        <end position="96"/>
    </location>
</feature>
<feature type="compositionally biased region" description="Basic and acidic residues" evidence="1">
    <location>
        <begin position="10"/>
        <end position="24"/>
    </location>
</feature>
<proteinExistence type="predicted"/>
<comment type="caution">
    <text evidence="2">The sequence shown here is derived from an EMBL/GenBank/DDBJ whole genome shotgun (WGS) entry which is preliminary data.</text>
</comment>
<dbReference type="EMBL" id="JARJCN010000045">
    <property type="protein sequence ID" value="KAJ7082454.1"/>
    <property type="molecule type" value="Genomic_DNA"/>
</dbReference>
<dbReference type="Proteomes" id="UP001222325">
    <property type="component" value="Unassembled WGS sequence"/>
</dbReference>
<accession>A0AAD6TX05</accession>
<gene>
    <name evidence="2" type="ORF">B0H15DRAFT_803268</name>
</gene>
<sequence>MSSHSNNYKTPDHSAHTPGDEAHPTHAASSPDSVTTHPAVPAKLPRRFRLPAAPHTASPPPAGSSRTTPALSSASASGSSSSSSSSSLLRSPYTSPASSPLQTRRHMRRHRHQPYPNVPSPVSPCAHSRRHSAPTCAAPEPSQPRGSGPTDNALDSRPPPPTLPLSTLSDSAGAPDAPPTAAGNGAPAGDGDDGGHHDAEDADPEHSDAGLDYDGLGPDYASAWNLPPLESAGAPLRKRQADLALAFDTILTYFRAQHCPPCAVRSLPHTHNLDHCDQNIGCSYTDPAYALWHNKAFELPKGWCTYCLIALVPPPFFSPPFRTNPRPQPSAGGWHSPAFGRFCPSRQILKPALWALLTHPEPAPHLSTSGLIPAHLFLDPTPGLYALCDWLQTPIQAHNGLLHMHLILLWIFDRLGVHPIAESLRPLVTELAVRARDARPAPPL</sequence>
<feature type="compositionally biased region" description="Low complexity" evidence="1">
    <location>
        <begin position="164"/>
        <end position="189"/>
    </location>
</feature>
<evidence type="ECO:0000313" key="3">
    <source>
        <dbReference type="Proteomes" id="UP001222325"/>
    </source>
</evidence>
<reference evidence="2" key="1">
    <citation type="submission" date="2023-03" db="EMBL/GenBank/DDBJ databases">
        <title>Massive genome expansion in bonnet fungi (Mycena s.s.) driven by repeated elements and novel gene families across ecological guilds.</title>
        <authorList>
            <consortium name="Lawrence Berkeley National Laboratory"/>
            <person name="Harder C.B."/>
            <person name="Miyauchi S."/>
            <person name="Viragh M."/>
            <person name="Kuo A."/>
            <person name="Thoen E."/>
            <person name="Andreopoulos B."/>
            <person name="Lu D."/>
            <person name="Skrede I."/>
            <person name="Drula E."/>
            <person name="Henrissat B."/>
            <person name="Morin E."/>
            <person name="Kohler A."/>
            <person name="Barry K."/>
            <person name="LaButti K."/>
            <person name="Morin E."/>
            <person name="Salamov A."/>
            <person name="Lipzen A."/>
            <person name="Mereny Z."/>
            <person name="Hegedus B."/>
            <person name="Baldrian P."/>
            <person name="Stursova M."/>
            <person name="Weitz H."/>
            <person name="Taylor A."/>
            <person name="Grigoriev I.V."/>
            <person name="Nagy L.G."/>
            <person name="Martin F."/>
            <person name="Kauserud H."/>
        </authorList>
    </citation>
    <scope>NUCLEOTIDE SEQUENCE</scope>
    <source>
        <strain evidence="2">CBHHK173m</strain>
    </source>
</reference>
<feature type="region of interest" description="Disordered" evidence="1">
    <location>
        <begin position="1"/>
        <end position="214"/>
    </location>
</feature>
<organism evidence="2 3">
    <name type="scientific">Mycena belliarum</name>
    <dbReference type="NCBI Taxonomy" id="1033014"/>
    <lineage>
        <taxon>Eukaryota</taxon>
        <taxon>Fungi</taxon>
        <taxon>Dikarya</taxon>
        <taxon>Basidiomycota</taxon>
        <taxon>Agaricomycotina</taxon>
        <taxon>Agaricomycetes</taxon>
        <taxon>Agaricomycetidae</taxon>
        <taxon>Agaricales</taxon>
        <taxon>Marasmiineae</taxon>
        <taxon>Mycenaceae</taxon>
        <taxon>Mycena</taxon>
    </lineage>
</organism>
<evidence type="ECO:0000256" key="1">
    <source>
        <dbReference type="SAM" id="MobiDB-lite"/>
    </source>
</evidence>